<evidence type="ECO:0000313" key="2">
    <source>
        <dbReference type="Proteomes" id="UP000541610"/>
    </source>
</evidence>
<comment type="caution">
    <text evidence="1">The sequence shown here is derived from an EMBL/GenBank/DDBJ whole genome shotgun (WGS) entry which is preliminary data.</text>
</comment>
<proteinExistence type="predicted"/>
<organism evidence="1 2">
    <name type="scientific">Perkinsus olseni</name>
    <name type="common">Perkinsus atlanticus</name>
    <dbReference type="NCBI Taxonomy" id="32597"/>
    <lineage>
        <taxon>Eukaryota</taxon>
        <taxon>Sar</taxon>
        <taxon>Alveolata</taxon>
        <taxon>Perkinsozoa</taxon>
        <taxon>Perkinsea</taxon>
        <taxon>Perkinsida</taxon>
        <taxon>Perkinsidae</taxon>
        <taxon>Perkinsus</taxon>
    </lineage>
</organism>
<dbReference type="Proteomes" id="UP000541610">
    <property type="component" value="Unassembled WGS sequence"/>
</dbReference>
<dbReference type="AlphaFoldDB" id="A0A7J6P861"/>
<name>A0A7J6P861_PEROL</name>
<gene>
    <name evidence="1" type="ORF">FOZ60_013721</name>
</gene>
<accession>A0A7J6P861</accession>
<reference evidence="1 2" key="1">
    <citation type="submission" date="2020-04" db="EMBL/GenBank/DDBJ databases">
        <title>Perkinsus olseni comparative genomics.</title>
        <authorList>
            <person name="Bogema D.R."/>
        </authorList>
    </citation>
    <scope>NUCLEOTIDE SEQUENCE [LARGE SCALE GENOMIC DNA]</scope>
    <source>
        <strain evidence="1">00978-12</strain>
    </source>
</reference>
<protein>
    <submittedName>
        <fullName evidence="1">Uncharacterized protein</fullName>
    </submittedName>
</protein>
<dbReference type="EMBL" id="JABANP010000062">
    <property type="protein sequence ID" value="KAF4692364.1"/>
    <property type="molecule type" value="Genomic_DNA"/>
</dbReference>
<sequence>MAVVRPPYYPDQVQAFNTDRFTEEVIRNVTQAGVDINTLVMTIPLLARSTYDSSDVGYSNAIYDLGGDPKGDGSVIYSPGDGFYFFSQPRAIDKIAVAKKHGLGGIALQENLKSDELSSDSIPRCQLPAAFYPADPAETCMYPDCKDPGNTLLEQYRYAIVRALKESV</sequence>
<evidence type="ECO:0000313" key="1">
    <source>
        <dbReference type="EMBL" id="KAF4692364.1"/>
    </source>
</evidence>